<keyword evidence="1" id="KW-0812">Transmembrane</keyword>
<keyword evidence="1" id="KW-1133">Transmembrane helix</keyword>
<keyword evidence="3" id="KW-1185">Reference proteome</keyword>
<organism evidence="2 3">
    <name type="scientific">Kordiimonas lipolytica</name>
    <dbReference type="NCBI Taxonomy" id="1662421"/>
    <lineage>
        <taxon>Bacteria</taxon>
        <taxon>Pseudomonadati</taxon>
        <taxon>Pseudomonadota</taxon>
        <taxon>Alphaproteobacteria</taxon>
        <taxon>Kordiimonadales</taxon>
        <taxon>Kordiimonadaceae</taxon>
        <taxon>Kordiimonas</taxon>
    </lineage>
</organism>
<gene>
    <name evidence="2" type="ORF">ACFO5Q_15425</name>
</gene>
<name>A0ABV8UEW3_9PROT</name>
<proteinExistence type="predicted"/>
<evidence type="ECO:0000313" key="2">
    <source>
        <dbReference type="EMBL" id="MFC4349242.1"/>
    </source>
</evidence>
<comment type="caution">
    <text evidence="2">The sequence shown here is derived from an EMBL/GenBank/DDBJ whole genome shotgun (WGS) entry which is preliminary data.</text>
</comment>
<accession>A0ABV8UEW3</accession>
<sequence length="169" mass="19089">METEVLALVVSGASAVIAGVSAFYSYRSDVRSKRAIQEASAGVDLYLEEYFKKYEGGKECFFFDLSISNPATRSFSISDIELRILIMRYSESIRTVILKPDKVDWQEGENEGSGDIFYLEAGQKKSFKVEFSASKLNDIEKDETKSYELLVRDTRGQISSLGFKLIRTK</sequence>
<evidence type="ECO:0000313" key="3">
    <source>
        <dbReference type="Proteomes" id="UP001595776"/>
    </source>
</evidence>
<feature type="transmembrane region" description="Helical" evidence="1">
    <location>
        <begin position="6"/>
        <end position="26"/>
    </location>
</feature>
<dbReference type="RefSeq" id="WP_156431928.1">
    <property type="nucleotide sequence ID" value="NZ_JBHSCR010000016.1"/>
</dbReference>
<reference evidence="3" key="1">
    <citation type="journal article" date="2019" name="Int. J. Syst. Evol. Microbiol.">
        <title>The Global Catalogue of Microorganisms (GCM) 10K type strain sequencing project: providing services to taxonomists for standard genome sequencing and annotation.</title>
        <authorList>
            <consortium name="The Broad Institute Genomics Platform"/>
            <consortium name="The Broad Institute Genome Sequencing Center for Infectious Disease"/>
            <person name="Wu L."/>
            <person name="Ma J."/>
        </authorList>
    </citation>
    <scope>NUCLEOTIDE SEQUENCE [LARGE SCALE GENOMIC DNA]</scope>
    <source>
        <strain evidence="3">CGMCC 1.15304</strain>
    </source>
</reference>
<evidence type="ECO:0000256" key="1">
    <source>
        <dbReference type="SAM" id="Phobius"/>
    </source>
</evidence>
<dbReference type="EMBL" id="JBHSCR010000016">
    <property type="protein sequence ID" value="MFC4349242.1"/>
    <property type="molecule type" value="Genomic_DNA"/>
</dbReference>
<keyword evidence="1" id="KW-0472">Membrane</keyword>
<protein>
    <submittedName>
        <fullName evidence="2">Uncharacterized protein</fullName>
    </submittedName>
</protein>
<dbReference type="Proteomes" id="UP001595776">
    <property type="component" value="Unassembled WGS sequence"/>
</dbReference>